<dbReference type="Gene3D" id="1.20.120.520">
    <property type="entry name" value="nmb1532 protein domain like"/>
    <property type="match status" value="1"/>
</dbReference>
<comment type="caution">
    <text evidence="2">The sequence shown here is derived from an EMBL/GenBank/DDBJ whole genome shotgun (WGS) entry which is preliminary data.</text>
</comment>
<dbReference type="InterPro" id="IPR012312">
    <property type="entry name" value="Hemerythrin-like"/>
</dbReference>
<organism evidence="2 3">
    <name type="scientific">Sphingobium quisquiliarum P25</name>
    <dbReference type="NCBI Taxonomy" id="1329909"/>
    <lineage>
        <taxon>Bacteria</taxon>
        <taxon>Pseudomonadati</taxon>
        <taxon>Pseudomonadota</taxon>
        <taxon>Alphaproteobacteria</taxon>
        <taxon>Sphingomonadales</taxon>
        <taxon>Sphingomonadaceae</taxon>
        <taxon>Sphingobium</taxon>
    </lineage>
</organism>
<dbReference type="AlphaFoldDB" id="T0GZL4"/>
<keyword evidence="3" id="KW-1185">Reference proteome</keyword>
<evidence type="ECO:0000259" key="1">
    <source>
        <dbReference type="Pfam" id="PF01814"/>
    </source>
</evidence>
<protein>
    <recommendedName>
        <fullName evidence="1">Hemerythrin-like domain-containing protein</fullName>
    </recommendedName>
</protein>
<feature type="domain" description="Hemerythrin-like" evidence="1">
    <location>
        <begin position="7"/>
        <end position="134"/>
    </location>
</feature>
<dbReference type="PATRIC" id="fig|1329909.3.peg.1133"/>
<accession>T0GZL4</accession>
<proteinExistence type="predicted"/>
<dbReference type="EMBL" id="ATHO01000051">
    <property type="protein sequence ID" value="EQB09421.1"/>
    <property type="molecule type" value="Genomic_DNA"/>
</dbReference>
<dbReference type="Proteomes" id="UP000015525">
    <property type="component" value="Unassembled WGS sequence"/>
</dbReference>
<evidence type="ECO:0000313" key="2">
    <source>
        <dbReference type="EMBL" id="EQB09421.1"/>
    </source>
</evidence>
<dbReference type="Pfam" id="PF01814">
    <property type="entry name" value="Hemerythrin"/>
    <property type="match status" value="1"/>
</dbReference>
<name>T0GZL4_9SPHN</name>
<evidence type="ECO:0000313" key="3">
    <source>
        <dbReference type="Proteomes" id="UP000015525"/>
    </source>
</evidence>
<reference evidence="2 3" key="1">
    <citation type="journal article" date="2013" name="Genome Announc.">
        <title>Draft Genome Sequence of Sphingobium quisquiliarum Strain P25T, a Novel Hexachlorocyclohexane (HCH)-Degrading Bacterium Isolated from an HCH Dumpsite.</title>
        <authorList>
            <person name="Kumar Singh A."/>
            <person name="Sangwan N."/>
            <person name="Sharma A."/>
            <person name="Gupta V."/>
            <person name="Khurana J.P."/>
            <person name="Lal R."/>
        </authorList>
    </citation>
    <scope>NUCLEOTIDE SEQUENCE [LARGE SCALE GENOMIC DNA]</scope>
    <source>
        <strain evidence="2 3">P25</strain>
    </source>
</reference>
<sequence>MEAAMDLHQLQSQHDALDILADAFLRLIADDRAPRTLGTLRWQYARQLMAHLALEDQFFYPAMQRQAHLPLRDMAARLQTEMAPLAQSFSHYMARWSDDRIAREWPDFCRESRQMINAMINRMRKEEKLLMPLLAQAGLMPPLKQAG</sequence>
<gene>
    <name evidence="2" type="ORF">L288_05900</name>
</gene>